<keyword evidence="11" id="KW-0413">Isomerase</keyword>
<organism evidence="15 16">
    <name type="scientific">Shewanella avicenniae</name>
    <dbReference type="NCBI Taxonomy" id="2814294"/>
    <lineage>
        <taxon>Bacteria</taxon>
        <taxon>Pseudomonadati</taxon>
        <taxon>Pseudomonadota</taxon>
        <taxon>Gammaproteobacteria</taxon>
        <taxon>Alteromonadales</taxon>
        <taxon>Shewanellaceae</taxon>
        <taxon>Shewanella</taxon>
    </lineage>
</organism>
<evidence type="ECO:0000256" key="1">
    <source>
        <dbReference type="ARBA" id="ARBA00004382"/>
    </source>
</evidence>
<dbReference type="PANTHER" id="PTHR47529:SF1">
    <property type="entry name" value="PERIPLASMIC CHAPERONE PPID"/>
    <property type="match status" value="1"/>
</dbReference>
<comment type="similarity">
    <text evidence="8">Belongs to the PpiD chaperone family.</text>
</comment>
<dbReference type="SUPFAM" id="SSF109998">
    <property type="entry name" value="Triger factor/SurA peptide-binding domain-like"/>
    <property type="match status" value="1"/>
</dbReference>
<evidence type="ECO:0000259" key="14">
    <source>
        <dbReference type="PROSITE" id="PS50198"/>
    </source>
</evidence>
<keyword evidence="5 13" id="KW-1133">Transmembrane helix</keyword>
<feature type="coiled-coil region" evidence="12">
    <location>
        <begin position="45"/>
        <end position="72"/>
    </location>
</feature>
<evidence type="ECO:0000256" key="12">
    <source>
        <dbReference type="SAM" id="Coils"/>
    </source>
</evidence>
<dbReference type="Pfam" id="PF13616">
    <property type="entry name" value="Rotamase_3"/>
    <property type="match status" value="1"/>
</dbReference>
<keyword evidence="11" id="KW-0697">Rotamase</keyword>
<gene>
    <name evidence="15" type="ORF">JYB87_06675</name>
</gene>
<dbReference type="Gene3D" id="3.10.50.40">
    <property type="match status" value="1"/>
</dbReference>
<keyword evidence="7" id="KW-0143">Chaperone</keyword>
<dbReference type="InterPro" id="IPR027304">
    <property type="entry name" value="Trigger_fact/SurA_dom_sf"/>
</dbReference>
<evidence type="ECO:0000256" key="7">
    <source>
        <dbReference type="ARBA" id="ARBA00023186"/>
    </source>
</evidence>
<dbReference type="Gene3D" id="1.10.4030.10">
    <property type="entry name" value="Porin chaperone SurA, peptide-binding domain"/>
    <property type="match status" value="1"/>
</dbReference>
<sequence>MLDKMRDGAQSAVAKVILVLVILSFAFAGVSSYLGRSTQVPAATVNGEEISKAELEQAYQSEKNRLQQQLGDMFDTLSANDAYLNNVKQGVLQRLVAQRLVDQAAKELGLRVSDEQIKDAIRNEAAFQTAGSFDNDRYLAILRQMGYTTSSFREVMRADMTRNQLITALVSTDFALKGESDALAKLQAQTRDIRYTTVASAPFLADVSVTDDEVTKYYEDNKLQFQHPEMVSLDYVELSAATLAQSFDVSDADAKAYYDEHLADYQTNEKREVAHILFDASAGDDAAKAKAEAVLQQLKGGADFAALAKTESQDTLSGQKGGELGWYEAGVMDPAFDTAMFALNKGEISDVVKTPYGYHIIKLLDVQPSAAAPFDTVKAQILQKLKMDQAVNEFYSLQQKLADTSYEVPDTLDEAAKAVGATVKSTELFSQVNAPAPFNAPEVLKAAFSTDVLSGMNSNVLEIADNDVMVIRVKQHQDAGLKAFDEVKQDIVTLLKQQKAKALAQAKADETLEAVKAANSSVELQSQTNLARNAANVDAAVVAQAFKMAPVAEGVSAQVVETSTGYAVVVLDKVSTPAVAPTELSTAIQQNLISQNSELAYRALIELLKSKAEVTYPVEG</sequence>
<name>A0ABX7QVD6_9GAMM</name>
<reference evidence="15 16" key="1">
    <citation type="submission" date="2021-03" db="EMBL/GenBank/DDBJ databases">
        <title>Novel species identification of genus Shewanella.</title>
        <authorList>
            <person name="Liu G."/>
            <person name="Zhang Q."/>
        </authorList>
    </citation>
    <scope>NUCLEOTIDE SEQUENCE [LARGE SCALE GENOMIC DNA]</scope>
    <source>
        <strain evidence="15 16">FJAT-51800</strain>
    </source>
</reference>
<keyword evidence="4 13" id="KW-0812">Transmembrane</keyword>
<keyword evidence="2" id="KW-1003">Cell membrane</keyword>
<feature type="domain" description="PpiC" evidence="14">
    <location>
        <begin position="268"/>
        <end position="365"/>
    </location>
</feature>
<evidence type="ECO:0000256" key="4">
    <source>
        <dbReference type="ARBA" id="ARBA00022692"/>
    </source>
</evidence>
<evidence type="ECO:0000313" key="15">
    <source>
        <dbReference type="EMBL" id="QSX34901.1"/>
    </source>
</evidence>
<keyword evidence="16" id="KW-1185">Reference proteome</keyword>
<accession>A0ABX7QVD6</accession>
<dbReference type="InterPro" id="IPR052029">
    <property type="entry name" value="PpiD_chaperone"/>
</dbReference>
<dbReference type="Pfam" id="PF13624">
    <property type="entry name" value="SurA_N_3"/>
    <property type="match status" value="1"/>
</dbReference>
<dbReference type="InterPro" id="IPR000297">
    <property type="entry name" value="PPIase_PpiC"/>
</dbReference>
<keyword evidence="6 13" id="KW-0472">Membrane</keyword>
<dbReference type="PROSITE" id="PS50198">
    <property type="entry name" value="PPIC_PPIASE_2"/>
    <property type="match status" value="1"/>
</dbReference>
<evidence type="ECO:0000256" key="3">
    <source>
        <dbReference type="ARBA" id="ARBA00022519"/>
    </source>
</evidence>
<dbReference type="PANTHER" id="PTHR47529">
    <property type="entry name" value="PEPTIDYL-PROLYL CIS-TRANS ISOMERASE D"/>
    <property type="match status" value="1"/>
</dbReference>
<dbReference type="RefSeq" id="WP_207356098.1">
    <property type="nucleotide sequence ID" value="NZ_CP071503.1"/>
</dbReference>
<evidence type="ECO:0000256" key="2">
    <source>
        <dbReference type="ARBA" id="ARBA00022475"/>
    </source>
</evidence>
<comment type="subcellular location">
    <subcellularLocation>
        <location evidence="1">Cell inner membrane</location>
        <topology evidence="1">Single-pass type II membrane protein</topology>
        <orientation evidence="1">Periplasmic side</orientation>
    </subcellularLocation>
</comment>
<proteinExistence type="inferred from homology"/>
<feature type="transmembrane region" description="Helical" evidence="13">
    <location>
        <begin position="12"/>
        <end position="34"/>
    </location>
</feature>
<keyword evidence="3" id="KW-0997">Cell inner membrane</keyword>
<dbReference type="InterPro" id="IPR023058">
    <property type="entry name" value="PPIase_PpiC_CS"/>
</dbReference>
<dbReference type="Proteomes" id="UP000662770">
    <property type="component" value="Chromosome"/>
</dbReference>
<dbReference type="InterPro" id="IPR046357">
    <property type="entry name" value="PPIase_dom_sf"/>
</dbReference>
<evidence type="ECO:0000256" key="9">
    <source>
        <dbReference type="ARBA" id="ARBA00040743"/>
    </source>
</evidence>
<evidence type="ECO:0000256" key="11">
    <source>
        <dbReference type="PROSITE-ProRule" id="PRU00278"/>
    </source>
</evidence>
<protein>
    <recommendedName>
        <fullName evidence="9">Periplasmic chaperone PpiD</fullName>
    </recommendedName>
    <alternativeName>
        <fullName evidence="10">Periplasmic folding chaperone</fullName>
    </alternativeName>
</protein>
<evidence type="ECO:0000256" key="8">
    <source>
        <dbReference type="ARBA" id="ARBA00038408"/>
    </source>
</evidence>
<dbReference type="SUPFAM" id="SSF54534">
    <property type="entry name" value="FKBP-like"/>
    <property type="match status" value="1"/>
</dbReference>
<evidence type="ECO:0000256" key="10">
    <source>
        <dbReference type="ARBA" id="ARBA00042775"/>
    </source>
</evidence>
<keyword evidence="12" id="KW-0175">Coiled coil</keyword>
<evidence type="ECO:0000256" key="6">
    <source>
        <dbReference type="ARBA" id="ARBA00023136"/>
    </source>
</evidence>
<dbReference type="EMBL" id="CP071503">
    <property type="protein sequence ID" value="QSX34901.1"/>
    <property type="molecule type" value="Genomic_DNA"/>
</dbReference>
<evidence type="ECO:0000313" key="16">
    <source>
        <dbReference type="Proteomes" id="UP000662770"/>
    </source>
</evidence>
<evidence type="ECO:0000256" key="5">
    <source>
        <dbReference type="ARBA" id="ARBA00022989"/>
    </source>
</evidence>
<evidence type="ECO:0000256" key="13">
    <source>
        <dbReference type="SAM" id="Phobius"/>
    </source>
</evidence>
<dbReference type="PROSITE" id="PS01096">
    <property type="entry name" value="PPIC_PPIASE_1"/>
    <property type="match status" value="1"/>
</dbReference>